<gene>
    <name evidence="3" type="ORF">H9935_12615</name>
</gene>
<reference evidence="3" key="2">
    <citation type="submission" date="2021-04" db="EMBL/GenBank/DDBJ databases">
        <authorList>
            <person name="Gilroy R."/>
        </authorList>
    </citation>
    <scope>NUCLEOTIDE SEQUENCE</scope>
    <source>
        <strain evidence="3">ChiSxjej6B18-287</strain>
    </source>
</reference>
<protein>
    <submittedName>
        <fullName evidence="3">DNA repair exonuclease</fullName>
    </submittedName>
</protein>
<dbReference type="Proteomes" id="UP000823893">
    <property type="component" value="Unassembled WGS sequence"/>
</dbReference>
<dbReference type="SUPFAM" id="SSF56300">
    <property type="entry name" value="Metallo-dependent phosphatases"/>
    <property type="match status" value="1"/>
</dbReference>
<dbReference type="Gene3D" id="3.60.21.10">
    <property type="match status" value="1"/>
</dbReference>
<evidence type="ECO:0000313" key="4">
    <source>
        <dbReference type="Proteomes" id="UP000823893"/>
    </source>
</evidence>
<feature type="domain" description="Calcineurin-like phosphoesterase" evidence="2">
    <location>
        <begin position="1"/>
        <end position="186"/>
    </location>
</feature>
<dbReference type="Pfam" id="PF00149">
    <property type="entry name" value="Metallophos"/>
    <property type="match status" value="1"/>
</dbReference>
<evidence type="ECO:0000259" key="2">
    <source>
        <dbReference type="Pfam" id="PF00149"/>
    </source>
</evidence>
<reference evidence="3" key="1">
    <citation type="journal article" date="2021" name="PeerJ">
        <title>Extensive microbial diversity within the chicken gut microbiome revealed by metagenomics and culture.</title>
        <authorList>
            <person name="Gilroy R."/>
            <person name="Ravi A."/>
            <person name="Getino M."/>
            <person name="Pursley I."/>
            <person name="Horton D.L."/>
            <person name="Alikhan N.F."/>
            <person name="Baker D."/>
            <person name="Gharbi K."/>
            <person name="Hall N."/>
            <person name="Watson M."/>
            <person name="Adriaenssens E.M."/>
            <person name="Foster-Nyarko E."/>
            <person name="Jarju S."/>
            <person name="Secka A."/>
            <person name="Antonio M."/>
            <person name="Oren A."/>
            <person name="Chaudhuri R.R."/>
            <person name="La Ragione R."/>
            <person name="Hildebrand F."/>
            <person name="Pallen M.J."/>
        </authorList>
    </citation>
    <scope>NUCLEOTIDE SEQUENCE</scope>
    <source>
        <strain evidence="3">ChiSxjej6B18-287</strain>
    </source>
</reference>
<accession>A0A9D2N8K6</accession>
<dbReference type="InterPro" id="IPR050535">
    <property type="entry name" value="DNA_Repair-Maintenance_Comp"/>
</dbReference>
<dbReference type="InterPro" id="IPR029052">
    <property type="entry name" value="Metallo-depent_PP-like"/>
</dbReference>
<name>A0A9D2N8K6_9FIRM</name>
<evidence type="ECO:0000256" key="1">
    <source>
        <dbReference type="ARBA" id="ARBA00022801"/>
    </source>
</evidence>
<keyword evidence="3" id="KW-0540">Nuclease</keyword>
<dbReference type="PANTHER" id="PTHR30337">
    <property type="entry name" value="COMPONENT OF ATP-DEPENDENT DSDNA EXONUCLEASE"/>
    <property type="match status" value="1"/>
</dbReference>
<keyword evidence="3" id="KW-0269">Exonuclease</keyword>
<dbReference type="GO" id="GO:0004527">
    <property type="term" value="F:exonuclease activity"/>
    <property type="evidence" value="ECO:0007669"/>
    <property type="project" value="UniProtKB-KW"/>
</dbReference>
<dbReference type="InterPro" id="IPR004843">
    <property type="entry name" value="Calcineurin-like_PHP"/>
</dbReference>
<sequence>MRFFHIADVHLGAEPDKGYPWSQDRSREIWDSFRRVIEQAGKDHADLFLIAGDLFHRQPLTRELKEVNAMFSAIPHTRIVMIAGNHDYLRKDSPYRRFPWAKNVRGLWSQSMSHVDFPDLGVRIRGCSYESREITRPLYDSLRKSGEVPVEILLAHGGDEKHIPISRERLAAGGFDYVALGHIHKPQVLLEDRIIYAGSLEPTEKNDTGLHGFVKGEIKNGKIRTVFVPWAVREYKELEIPVTRDTTQYTLAQSVKETMKKMGEENIYTVIMEGKRDPETEFQLSQLYSLGNIRTVEDKSRPAWSPQELCRKYKGSLLEEYIKSFGEMPDEEGKKALDYGIRALLETGEEIL</sequence>
<dbReference type="InterPro" id="IPR041796">
    <property type="entry name" value="Mre11_N"/>
</dbReference>
<dbReference type="CDD" id="cd00840">
    <property type="entry name" value="MPP_Mre11_N"/>
    <property type="match status" value="1"/>
</dbReference>
<proteinExistence type="predicted"/>
<keyword evidence="1" id="KW-0378">Hydrolase</keyword>
<dbReference type="AlphaFoldDB" id="A0A9D2N8K6"/>
<comment type="caution">
    <text evidence="3">The sequence shown here is derived from an EMBL/GenBank/DDBJ whole genome shotgun (WGS) entry which is preliminary data.</text>
</comment>
<organism evidence="3 4">
    <name type="scientific">Candidatus Blautia merdigallinarum</name>
    <dbReference type="NCBI Taxonomy" id="2838495"/>
    <lineage>
        <taxon>Bacteria</taxon>
        <taxon>Bacillati</taxon>
        <taxon>Bacillota</taxon>
        <taxon>Clostridia</taxon>
        <taxon>Lachnospirales</taxon>
        <taxon>Lachnospiraceae</taxon>
        <taxon>Blautia</taxon>
    </lineage>
</organism>
<dbReference type="EMBL" id="DWWV01000173">
    <property type="protein sequence ID" value="HJC11619.1"/>
    <property type="molecule type" value="Genomic_DNA"/>
</dbReference>
<evidence type="ECO:0000313" key="3">
    <source>
        <dbReference type="EMBL" id="HJC11619.1"/>
    </source>
</evidence>